<protein>
    <submittedName>
        <fullName evidence="3">Glycosyltransferase family 4 protein</fullName>
        <ecNumber evidence="3">2.4.-.-</ecNumber>
    </submittedName>
</protein>
<dbReference type="GO" id="GO:0016757">
    <property type="term" value="F:glycosyltransferase activity"/>
    <property type="evidence" value="ECO:0007669"/>
    <property type="project" value="UniProtKB-KW"/>
</dbReference>
<dbReference type="InterPro" id="IPR001296">
    <property type="entry name" value="Glyco_trans_1"/>
</dbReference>
<dbReference type="PANTHER" id="PTHR45947">
    <property type="entry name" value="SULFOQUINOVOSYL TRANSFERASE SQD2"/>
    <property type="match status" value="1"/>
</dbReference>
<reference evidence="3 4" key="1">
    <citation type="submission" date="2023-08" db="EMBL/GenBank/DDBJ databases">
        <title>Mesonia sp. MT50, isolated from deep-sea sediment of the Mariana Trench.</title>
        <authorList>
            <person name="Fu H."/>
        </authorList>
    </citation>
    <scope>NUCLEOTIDE SEQUENCE [LARGE SCALE GENOMIC DNA]</scope>
    <source>
        <strain evidence="3 4">MT50</strain>
    </source>
</reference>
<dbReference type="Proteomes" id="UP001230915">
    <property type="component" value="Unassembled WGS sequence"/>
</dbReference>
<dbReference type="EC" id="2.4.-.-" evidence="3"/>
<comment type="caution">
    <text evidence="3">The sequence shown here is derived from an EMBL/GenBank/DDBJ whole genome shotgun (WGS) entry which is preliminary data.</text>
</comment>
<dbReference type="EMBL" id="JAVHUL010000008">
    <property type="protein sequence ID" value="MDQ7916869.1"/>
    <property type="molecule type" value="Genomic_DNA"/>
</dbReference>
<evidence type="ECO:0000313" key="4">
    <source>
        <dbReference type="Proteomes" id="UP001230915"/>
    </source>
</evidence>
<dbReference type="SUPFAM" id="SSF53756">
    <property type="entry name" value="UDP-Glycosyltransferase/glycogen phosphorylase"/>
    <property type="match status" value="1"/>
</dbReference>
<dbReference type="InterPro" id="IPR050194">
    <property type="entry name" value="Glycosyltransferase_grp1"/>
</dbReference>
<dbReference type="RefSeq" id="WP_308863531.1">
    <property type="nucleotide sequence ID" value="NZ_JAVHUL010000008.1"/>
</dbReference>
<evidence type="ECO:0000259" key="1">
    <source>
        <dbReference type="Pfam" id="PF00534"/>
    </source>
</evidence>
<feature type="domain" description="Glycosyltransferase subfamily 4-like N-terminal" evidence="2">
    <location>
        <begin position="96"/>
        <end position="168"/>
    </location>
</feature>
<dbReference type="InterPro" id="IPR028098">
    <property type="entry name" value="Glyco_trans_4-like_N"/>
</dbReference>
<dbReference type="Pfam" id="PF00534">
    <property type="entry name" value="Glycos_transf_1"/>
    <property type="match status" value="1"/>
</dbReference>
<dbReference type="Gene3D" id="3.40.50.2000">
    <property type="entry name" value="Glycogen Phosphorylase B"/>
    <property type="match status" value="2"/>
</dbReference>
<accession>A0ABU1A1Y4</accession>
<dbReference type="Pfam" id="PF13439">
    <property type="entry name" value="Glyco_transf_4"/>
    <property type="match status" value="1"/>
</dbReference>
<keyword evidence="3" id="KW-0328">Glycosyltransferase</keyword>
<organism evidence="3 4">
    <name type="scientific">Mesonia profundi</name>
    <dbReference type="NCBI Taxonomy" id="3070998"/>
    <lineage>
        <taxon>Bacteria</taxon>
        <taxon>Pseudomonadati</taxon>
        <taxon>Bacteroidota</taxon>
        <taxon>Flavobacteriia</taxon>
        <taxon>Flavobacteriales</taxon>
        <taxon>Flavobacteriaceae</taxon>
        <taxon>Mesonia</taxon>
    </lineage>
</organism>
<dbReference type="PANTHER" id="PTHR45947:SF3">
    <property type="entry name" value="SULFOQUINOVOSYL TRANSFERASE SQD2"/>
    <property type="match status" value="1"/>
</dbReference>
<name>A0ABU1A1Y4_9FLAO</name>
<evidence type="ECO:0000313" key="3">
    <source>
        <dbReference type="EMBL" id="MDQ7916869.1"/>
    </source>
</evidence>
<gene>
    <name evidence="3" type="ORF">RBU60_04725</name>
</gene>
<keyword evidence="4" id="KW-1185">Reference proteome</keyword>
<proteinExistence type="predicted"/>
<keyword evidence="3" id="KW-0808">Transferase</keyword>
<feature type="domain" description="Glycosyl transferase family 1" evidence="1">
    <location>
        <begin position="174"/>
        <end position="317"/>
    </location>
</feature>
<evidence type="ECO:0000259" key="2">
    <source>
        <dbReference type="Pfam" id="PF13439"/>
    </source>
</evidence>
<dbReference type="CDD" id="cd03801">
    <property type="entry name" value="GT4_PimA-like"/>
    <property type="match status" value="1"/>
</dbReference>
<sequence>MSTNVVYILHKNGAKSHYLGLTHLPNQENIQLKHREFSIVSKLFKSIVKVKPQLFKKQILNIGFFIQLLFSKNRKIVLGIAPFDHKLGRLLPLLKKHQLYYHSSWTCWDKSFHPKKTNKEKVYKTWQDFLENQVKHIFAVSQQTKTSILENYDVASDKISVVNHGLHLAFLKEYHLEKKENSFLYVGRLTPEKGIEEILIFFAKHPELHLGIVGDGKLEESVKQAAEKSPNIIFHSKIEDKEKLAQLFSSHQYFLLNSKKTTKWEELFGIVLIEAMAQKVIPIASNHSGPKEIIRKDTGYLFKEGDLESTILSVVNQGFSEEMAIAAKKSAEKYTLEMISEKWKPILH</sequence>